<evidence type="ECO:0000313" key="7">
    <source>
        <dbReference type="Proteomes" id="UP000184498"/>
    </source>
</evidence>
<dbReference type="GO" id="GO:0071555">
    <property type="term" value="P:cell wall organization"/>
    <property type="evidence" value="ECO:0007669"/>
    <property type="project" value="UniProtKB-KW"/>
</dbReference>
<dbReference type="AlphaFoldDB" id="A0A1M6RD30"/>
<gene>
    <name evidence="3" type="primary">rlpA</name>
    <name evidence="6" type="ORF">SAMN05444371_1822</name>
</gene>
<evidence type="ECO:0000259" key="5">
    <source>
        <dbReference type="Pfam" id="PF03330"/>
    </source>
</evidence>
<keyword evidence="1 3" id="KW-0456">Lyase</keyword>
<sequence length="133" mass="14813">MTKALSRLYLYVSKISIMLLTLFVLSCGVRNSSGNTAGYRSTTVSYYANKFEGKKTASGEVYRHHKMTGASKSLPFGTKVELVNVENDRSVVITVNDRGPLKPTREFDISQGAFRKIANLNDGIVKVKYRILN</sequence>
<evidence type="ECO:0000256" key="1">
    <source>
        <dbReference type="ARBA" id="ARBA00023239"/>
    </source>
</evidence>
<keyword evidence="2 3" id="KW-0961">Cell wall biogenesis/degradation</keyword>
<keyword evidence="7" id="KW-1185">Reference proteome</keyword>
<dbReference type="InterPro" id="IPR012997">
    <property type="entry name" value="RplA"/>
</dbReference>
<dbReference type="SUPFAM" id="SSF50685">
    <property type="entry name" value="Barwin-like endoglucanases"/>
    <property type="match status" value="1"/>
</dbReference>
<dbReference type="Gene3D" id="2.40.40.10">
    <property type="entry name" value="RlpA-like domain"/>
    <property type="match status" value="1"/>
</dbReference>
<reference evidence="7" key="1">
    <citation type="submission" date="2016-11" db="EMBL/GenBank/DDBJ databases">
        <authorList>
            <person name="Varghese N."/>
            <person name="Submissions S."/>
        </authorList>
    </citation>
    <scope>NUCLEOTIDE SEQUENCE [LARGE SCALE GENOMIC DNA]</scope>
    <source>
        <strain evidence="7">DSM 18016</strain>
    </source>
</reference>
<evidence type="ECO:0000256" key="3">
    <source>
        <dbReference type="HAMAP-Rule" id="MF_02071"/>
    </source>
</evidence>
<dbReference type="STRING" id="216903.SAMN05444371_1822"/>
<dbReference type="EMBL" id="FRAM01000002">
    <property type="protein sequence ID" value="SHK30395.1"/>
    <property type="molecule type" value="Genomic_DNA"/>
</dbReference>
<feature type="domain" description="RlpA-like protein double-psi beta-barrel" evidence="5">
    <location>
        <begin position="44"/>
        <end position="129"/>
    </location>
</feature>
<accession>A0A1M6RD30</accession>
<keyword evidence="3" id="KW-0564">Palmitate</keyword>
<dbReference type="GO" id="GO:0000270">
    <property type="term" value="P:peptidoglycan metabolic process"/>
    <property type="evidence" value="ECO:0007669"/>
    <property type="project" value="UniProtKB-UniRule"/>
</dbReference>
<dbReference type="InterPro" id="IPR009009">
    <property type="entry name" value="RlpA-like_DPBB"/>
</dbReference>
<dbReference type="OrthoDB" id="9779128at2"/>
<proteinExistence type="inferred from homology"/>
<dbReference type="PANTHER" id="PTHR34183">
    <property type="entry name" value="ENDOLYTIC PEPTIDOGLYCAN TRANSGLYCOSYLASE RLPA"/>
    <property type="match status" value="1"/>
</dbReference>
<protein>
    <recommendedName>
        <fullName evidence="3">Probable endolytic peptidoglycan transglycosylase RlpA</fullName>
        <ecNumber evidence="3">4.2.2.-</ecNumber>
    </recommendedName>
</protein>
<dbReference type="InterPro" id="IPR036908">
    <property type="entry name" value="RlpA-like_sf"/>
</dbReference>
<keyword evidence="3" id="KW-0472">Membrane</keyword>
<dbReference type="Pfam" id="PF03330">
    <property type="entry name" value="DPBB_1"/>
    <property type="match status" value="1"/>
</dbReference>
<dbReference type="GO" id="GO:0005886">
    <property type="term" value="C:plasma membrane"/>
    <property type="evidence" value="ECO:0007669"/>
    <property type="project" value="UniProtKB-SubCell"/>
</dbReference>
<dbReference type="HAMAP" id="MF_02071">
    <property type="entry name" value="RlpA"/>
    <property type="match status" value="1"/>
</dbReference>
<comment type="subcellular location">
    <subcellularLocation>
        <location evidence="3">Cell membrane</location>
        <topology evidence="3">Lipid-anchor</topology>
    </subcellularLocation>
</comment>
<dbReference type="PROSITE" id="PS51257">
    <property type="entry name" value="PROKAR_LIPOPROTEIN"/>
    <property type="match status" value="1"/>
</dbReference>
<comment type="similarity">
    <text evidence="3 4">Belongs to the RlpA family.</text>
</comment>
<evidence type="ECO:0000256" key="4">
    <source>
        <dbReference type="RuleBase" id="RU003495"/>
    </source>
</evidence>
<evidence type="ECO:0000256" key="2">
    <source>
        <dbReference type="ARBA" id="ARBA00023316"/>
    </source>
</evidence>
<evidence type="ECO:0000313" key="6">
    <source>
        <dbReference type="EMBL" id="SHK30395.1"/>
    </source>
</evidence>
<dbReference type="EC" id="4.2.2.-" evidence="3"/>
<keyword evidence="3" id="KW-1003">Cell membrane</keyword>
<organism evidence="6 7">
    <name type="scientific">Epilithonimonas mollis</name>
    <dbReference type="NCBI Taxonomy" id="216903"/>
    <lineage>
        <taxon>Bacteria</taxon>
        <taxon>Pseudomonadati</taxon>
        <taxon>Bacteroidota</taxon>
        <taxon>Flavobacteriia</taxon>
        <taxon>Flavobacteriales</taxon>
        <taxon>Weeksellaceae</taxon>
        <taxon>Chryseobacterium group</taxon>
        <taxon>Epilithonimonas</taxon>
    </lineage>
</organism>
<name>A0A1M6RD30_9FLAO</name>
<dbReference type="InterPro" id="IPR034718">
    <property type="entry name" value="RlpA"/>
</dbReference>
<comment type="function">
    <text evidence="3">Lytic transglycosylase with a strong preference for naked glycan strands that lack stem peptides.</text>
</comment>
<keyword evidence="3 6" id="KW-0449">Lipoprotein</keyword>
<dbReference type="PANTHER" id="PTHR34183:SF8">
    <property type="entry name" value="ENDOLYTIC PEPTIDOGLYCAN TRANSGLYCOSYLASE RLPA-RELATED"/>
    <property type="match status" value="1"/>
</dbReference>
<dbReference type="NCBIfam" id="TIGR00413">
    <property type="entry name" value="rlpA"/>
    <property type="match status" value="1"/>
</dbReference>
<dbReference type="GO" id="GO:0008932">
    <property type="term" value="F:lytic endotransglycosylase activity"/>
    <property type="evidence" value="ECO:0007669"/>
    <property type="project" value="UniProtKB-UniRule"/>
</dbReference>
<dbReference type="CDD" id="cd22268">
    <property type="entry name" value="DPBB_RlpA-like"/>
    <property type="match status" value="1"/>
</dbReference>
<dbReference type="Proteomes" id="UP000184498">
    <property type="component" value="Unassembled WGS sequence"/>
</dbReference>